<gene>
    <name evidence="1" type="ORF">BO66DRAFT_152695</name>
</gene>
<evidence type="ECO:0000313" key="2">
    <source>
        <dbReference type="Proteomes" id="UP000249661"/>
    </source>
</evidence>
<proteinExistence type="predicted"/>
<reference evidence="1" key="1">
    <citation type="submission" date="2018-02" db="EMBL/GenBank/DDBJ databases">
        <title>The genomes of Aspergillus section Nigri reveals drivers in fungal speciation.</title>
        <authorList>
            <consortium name="DOE Joint Genome Institute"/>
            <person name="Vesth T.C."/>
            <person name="Nybo J."/>
            <person name="Theobald S."/>
            <person name="Brandl J."/>
            <person name="Frisvad J.C."/>
            <person name="Nielsen K.F."/>
            <person name="Lyhne E.K."/>
            <person name="Kogle M.E."/>
            <person name="Kuo A."/>
            <person name="Riley R."/>
            <person name="Clum A."/>
            <person name="Nolan M."/>
            <person name="Lipzen A."/>
            <person name="Salamov A."/>
            <person name="Henrissat B."/>
            <person name="Wiebenga A."/>
            <person name="De vries R.P."/>
            <person name="Grigoriev I.V."/>
            <person name="Mortensen U.H."/>
            <person name="Andersen M.R."/>
            <person name="Baker S.E."/>
        </authorList>
    </citation>
    <scope>NUCLEOTIDE SEQUENCE</scope>
    <source>
        <strain evidence="1">CBS 121060</strain>
    </source>
</reference>
<evidence type="ECO:0000313" key="1">
    <source>
        <dbReference type="EMBL" id="RAH67508.1"/>
    </source>
</evidence>
<accession>A0ACD1H1S9</accession>
<dbReference type="EMBL" id="KZ824973">
    <property type="protein sequence ID" value="RAH67508.1"/>
    <property type="molecule type" value="Genomic_DNA"/>
</dbReference>
<protein>
    <submittedName>
        <fullName evidence="1">Uncharacterized protein</fullName>
    </submittedName>
</protein>
<name>A0ACD1H1S9_9EURO</name>
<sequence>MIRSIMMNTEKGFQSVDFSAKLLAYIYICVVVCAHLVEVYTKSKGNPSQKRSSCLLFQSSSSSSTFLISLHGFMSWDLVSLLDGLLCGLPLPPPPLELG</sequence>
<keyword evidence="2" id="KW-1185">Reference proteome</keyword>
<dbReference type="Proteomes" id="UP000249661">
    <property type="component" value="Unassembled WGS sequence"/>
</dbReference>
<organism evidence="1 2">
    <name type="scientific">Aspergillus aculeatinus CBS 121060</name>
    <dbReference type="NCBI Taxonomy" id="1448322"/>
    <lineage>
        <taxon>Eukaryota</taxon>
        <taxon>Fungi</taxon>
        <taxon>Dikarya</taxon>
        <taxon>Ascomycota</taxon>
        <taxon>Pezizomycotina</taxon>
        <taxon>Eurotiomycetes</taxon>
        <taxon>Eurotiomycetidae</taxon>
        <taxon>Eurotiales</taxon>
        <taxon>Aspergillaceae</taxon>
        <taxon>Aspergillus</taxon>
        <taxon>Aspergillus subgen. Circumdati</taxon>
    </lineage>
</organism>